<dbReference type="EMBL" id="BQNB010010879">
    <property type="protein sequence ID" value="GJS83146.1"/>
    <property type="molecule type" value="Genomic_DNA"/>
</dbReference>
<feature type="signal peptide" evidence="1">
    <location>
        <begin position="1"/>
        <end position="24"/>
    </location>
</feature>
<protein>
    <submittedName>
        <fullName evidence="2">Uncharacterized protein</fullName>
    </submittedName>
</protein>
<dbReference type="Proteomes" id="UP001151760">
    <property type="component" value="Unassembled WGS sequence"/>
</dbReference>
<reference evidence="2" key="1">
    <citation type="journal article" date="2022" name="Int. J. Mol. Sci.">
        <title>Draft Genome of Tanacetum Coccineum: Genomic Comparison of Closely Related Tanacetum-Family Plants.</title>
        <authorList>
            <person name="Yamashiro T."/>
            <person name="Shiraishi A."/>
            <person name="Nakayama K."/>
            <person name="Satake H."/>
        </authorList>
    </citation>
    <scope>NUCLEOTIDE SEQUENCE</scope>
</reference>
<reference evidence="2" key="2">
    <citation type="submission" date="2022-01" db="EMBL/GenBank/DDBJ databases">
        <authorList>
            <person name="Yamashiro T."/>
            <person name="Shiraishi A."/>
            <person name="Satake H."/>
            <person name="Nakayama K."/>
        </authorList>
    </citation>
    <scope>NUCLEOTIDE SEQUENCE</scope>
</reference>
<accession>A0ABQ4Z1Q0</accession>
<gene>
    <name evidence="2" type="ORF">Tco_0749687</name>
</gene>
<proteinExistence type="predicted"/>
<name>A0ABQ4Z1Q0_9ASTR</name>
<organism evidence="2 3">
    <name type="scientific">Tanacetum coccineum</name>
    <dbReference type="NCBI Taxonomy" id="301880"/>
    <lineage>
        <taxon>Eukaryota</taxon>
        <taxon>Viridiplantae</taxon>
        <taxon>Streptophyta</taxon>
        <taxon>Embryophyta</taxon>
        <taxon>Tracheophyta</taxon>
        <taxon>Spermatophyta</taxon>
        <taxon>Magnoliopsida</taxon>
        <taxon>eudicotyledons</taxon>
        <taxon>Gunneridae</taxon>
        <taxon>Pentapetalae</taxon>
        <taxon>asterids</taxon>
        <taxon>campanulids</taxon>
        <taxon>Asterales</taxon>
        <taxon>Asteraceae</taxon>
        <taxon>Asteroideae</taxon>
        <taxon>Anthemideae</taxon>
        <taxon>Anthemidinae</taxon>
        <taxon>Tanacetum</taxon>
    </lineage>
</organism>
<keyword evidence="1" id="KW-0732">Signal</keyword>
<evidence type="ECO:0000256" key="1">
    <source>
        <dbReference type="SAM" id="SignalP"/>
    </source>
</evidence>
<feature type="chain" id="PRO_5046105841" evidence="1">
    <location>
        <begin position="25"/>
        <end position="271"/>
    </location>
</feature>
<evidence type="ECO:0000313" key="2">
    <source>
        <dbReference type="EMBL" id="GJS83146.1"/>
    </source>
</evidence>
<evidence type="ECO:0000313" key="3">
    <source>
        <dbReference type="Proteomes" id="UP001151760"/>
    </source>
</evidence>
<sequence length="271" mass="29515">MANNRVLFAFNSFFLASFCSTVLGGMGPSVPALADAIADHPRKLKRKDTKVPQPSGPTYNVADEAVYEEMDDSLERAAKTATSLDAEHDRVSPRRQDTMGDTIAQTGFENVSKTSNDSLLAGVNTPQSDKDSLKLNEDASKQGRIDDIDANEDIYLVNVHRDEDMFRVIDLEGDEVIVEIEVDHEVVVKTKVASKDVNFSVDEVTLAQSLAALKSVKPKVDKVMLQEPDQGTITTTAATTVTAVSIRPKVKGIVIHEEEQATTPTVSLKNL</sequence>
<keyword evidence="3" id="KW-1185">Reference proteome</keyword>
<comment type="caution">
    <text evidence="2">The sequence shown here is derived from an EMBL/GenBank/DDBJ whole genome shotgun (WGS) entry which is preliminary data.</text>
</comment>